<reference evidence="2 3" key="1">
    <citation type="submission" date="2018-06" db="EMBL/GenBank/DDBJ databases">
        <authorList>
            <consortium name="Pathogen Informatics"/>
            <person name="Doyle S."/>
        </authorList>
    </citation>
    <scope>NUCLEOTIDE SEQUENCE [LARGE SCALE GENOMIC DNA]</scope>
    <source>
        <strain evidence="2 3">NCTC13315</strain>
    </source>
</reference>
<sequence>MLIIMKGKSQKSVDNVNNKRQKINHESTLKKSLNKERKLSNHSGLQNNFFEWKIMSEGFEDETFYNDELSYEDKEDKDESKDEEEDNETIVCLKSGNILKKKFECNIANDLQSGEIFYISTSAQLFSFDEKTAIELAVCGGNIYAMLLGEEQPYYLVGQGEKSFYYYRLSSKVNIFEQAEGESIFRFNKPVSRFISSLVISYFLGDNDISNVVLVKKDDQFLVVRIDPEFCFSSYFFNTEYNNQSSILAELNFLLKLNDKNCSNKKQLQYFLSHQKEIDFFQSCFNDHKLLSTDNCLKLLSSPLKKQELLLALNKIVATPFQDFEKIIDNTLSDNTVSKKLKKTLAKRLDFFKKANEQIQKQQIFSESKSGSNQQFFQPIQEAPLKKAESFDQRFSRK</sequence>
<proteinExistence type="predicted"/>
<accession>A0A378JSV4</accession>
<feature type="compositionally biased region" description="Basic and acidic residues" evidence="1">
    <location>
        <begin position="23"/>
        <end position="38"/>
    </location>
</feature>
<feature type="compositionally biased region" description="Basic and acidic residues" evidence="1">
    <location>
        <begin position="384"/>
        <end position="398"/>
    </location>
</feature>
<dbReference type="EMBL" id="UGNV01000004">
    <property type="protein sequence ID" value="STX55668.1"/>
    <property type="molecule type" value="Genomic_DNA"/>
</dbReference>
<organism evidence="2 3">
    <name type="scientific">Legionella beliardensis</name>
    <dbReference type="NCBI Taxonomy" id="91822"/>
    <lineage>
        <taxon>Bacteria</taxon>
        <taxon>Pseudomonadati</taxon>
        <taxon>Pseudomonadota</taxon>
        <taxon>Gammaproteobacteria</taxon>
        <taxon>Legionellales</taxon>
        <taxon>Legionellaceae</taxon>
        <taxon>Legionella</taxon>
    </lineage>
</organism>
<gene>
    <name evidence="2" type="ORF">NCTC13315_03039</name>
</gene>
<keyword evidence="3" id="KW-1185">Reference proteome</keyword>
<evidence type="ECO:0000313" key="3">
    <source>
        <dbReference type="Proteomes" id="UP000254968"/>
    </source>
</evidence>
<protein>
    <submittedName>
        <fullName evidence="2">Uncharacterized protein</fullName>
    </submittedName>
</protein>
<dbReference type="AlphaFoldDB" id="A0A378JSV4"/>
<name>A0A378JSV4_9GAMM</name>
<feature type="region of interest" description="Disordered" evidence="1">
    <location>
        <begin position="19"/>
        <end position="38"/>
    </location>
</feature>
<feature type="region of interest" description="Disordered" evidence="1">
    <location>
        <begin position="379"/>
        <end position="398"/>
    </location>
</feature>
<evidence type="ECO:0000256" key="1">
    <source>
        <dbReference type="SAM" id="MobiDB-lite"/>
    </source>
</evidence>
<dbReference type="Proteomes" id="UP000254968">
    <property type="component" value="Unassembled WGS sequence"/>
</dbReference>
<evidence type="ECO:0000313" key="2">
    <source>
        <dbReference type="EMBL" id="STX55668.1"/>
    </source>
</evidence>